<dbReference type="InterPro" id="IPR036196">
    <property type="entry name" value="Ptyr_pPase_sf"/>
</dbReference>
<dbReference type="SMART" id="SM00226">
    <property type="entry name" value="LMWPc"/>
    <property type="match status" value="1"/>
</dbReference>
<name>A0A1K2I1M0_9HYPH</name>
<dbReference type="SUPFAM" id="SSF52788">
    <property type="entry name" value="Phosphotyrosine protein phosphatases I"/>
    <property type="match status" value="1"/>
</dbReference>
<protein>
    <submittedName>
        <fullName evidence="3">Uncharacterized protein, UPF0262 family</fullName>
    </submittedName>
</protein>
<organism evidence="3 4">
    <name type="scientific">Devosia enhydra</name>
    <dbReference type="NCBI Taxonomy" id="665118"/>
    <lineage>
        <taxon>Bacteria</taxon>
        <taxon>Pseudomonadati</taxon>
        <taxon>Pseudomonadota</taxon>
        <taxon>Alphaproteobacteria</taxon>
        <taxon>Hyphomicrobiales</taxon>
        <taxon>Devosiaceae</taxon>
        <taxon>Devosia</taxon>
    </lineage>
</organism>
<dbReference type="NCBIfam" id="NF002769">
    <property type="entry name" value="PRK02853.1"/>
    <property type="match status" value="1"/>
</dbReference>
<proteinExistence type="predicted"/>
<dbReference type="EMBL" id="FPKU01000003">
    <property type="protein sequence ID" value="SFZ86224.1"/>
    <property type="molecule type" value="Genomic_DNA"/>
</dbReference>
<evidence type="ECO:0000256" key="1">
    <source>
        <dbReference type="ARBA" id="ARBA00022849"/>
    </source>
</evidence>
<accession>A0A1K2I1M0</accession>
<gene>
    <name evidence="3" type="ORF">SAMN02983003_3400</name>
</gene>
<dbReference type="Gene3D" id="3.40.50.2300">
    <property type="match status" value="1"/>
</dbReference>
<dbReference type="Proteomes" id="UP000183447">
    <property type="component" value="Unassembled WGS sequence"/>
</dbReference>
<dbReference type="OrthoDB" id="9798434at2"/>
<sequence>MRRPREFDRKTDRIVTVTLDPSTITSINPDEVHEWRIAIYDLVEDNCFAPARVAVGGPFALHLSIIGNYIVLDVRHPETYEPIAAHYLSLTPFRRLIRDYFRIRDSYYESIKIAQPFQIEAVDMARRALHNEAAELLRTRLDNKLEMDLNTARRLFTLICAVQPYASRIDERESKLPSVLFVCSMNSVRSPIAAALARRLYPGRIIARSAGVRSGKADGFVHEVMEEIGIDMSVHTPHTMDELVANRFDLVVTLSPDAPEAVARRGLEMGDEEHWPTADPSQVEGNREAVLSAYRSLRDTLHAQVRQRLEPLVSGGSQSA</sequence>
<dbReference type="GO" id="GO:0046685">
    <property type="term" value="P:response to arsenic-containing substance"/>
    <property type="evidence" value="ECO:0007669"/>
    <property type="project" value="UniProtKB-KW"/>
</dbReference>
<dbReference type="InterPro" id="IPR008321">
    <property type="entry name" value="UCP032146"/>
</dbReference>
<evidence type="ECO:0000313" key="4">
    <source>
        <dbReference type="Proteomes" id="UP000183447"/>
    </source>
</evidence>
<dbReference type="InterPro" id="IPR023485">
    <property type="entry name" value="Ptyr_pPase"/>
</dbReference>
<evidence type="ECO:0000259" key="2">
    <source>
        <dbReference type="SMART" id="SM00226"/>
    </source>
</evidence>
<dbReference type="PANTHER" id="PTHR43428">
    <property type="entry name" value="ARSENATE REDUCTASE"/>
    <property type="match status" value="1"/>
</dbReference>
<feature type="domain" description="Phosphotyrosine protein phosphatase I" evidence="2">
    <location>
        <begin position="177"/>
        <end position="311"/>
    </location>
</feature>
<dbReference type="CDD" id="cd16345">
    <property type="entry name" value="LMWP_ArsC"/>
    <property type="match status" value="1"/>
</dbReference>
<dbReference type="STRING" id="665118.SAMN02983003_3400"/>
<reference evidence="3 4" key="1">
    <citation type="submission" date="2016-11" db="EMBL/GenBank/DDBJ databases">
        <authorList>
            <person name="Jaros S."/>
            <person name="Januszkiewicz K."/>
            <person name="Wedrychowicz H."/>
        </authorList>
    </citation>
    <scope>NUCLEOTIDE SEQUENCE [LARGE SCALE GENOMIC DNA]</scope>
    <source>
        <strain evidence="3 4">ATCC 23634</strain>
    </source>
</reference>
<dbReference type="AlphaFoldDB" id="A0A1K2I1M0"/>
<keyword evidence="1" id="KW-0059">Arsenical resistance</keyword>
<dbReference type="RefSeq" id="WP_072345646.1">
    <property type="nucleotide sequence ID" value="NZ_FPKU01000003.1"/>
</dbReference>
<evidence type="ECO:0000313" key="3">
    <source>
        <dbReference type="EMBL" id="SFZ86224.1"/>
    </source>
</evidence>
<keyword evidence="4" id="KW-1185">Reference proteome</keyword>
<dbReference type="Pfam" id="PF01451">
    <property type="entry name" value="LMWPc"/>
    <property type="match status" value="1"/>
</dbReference>
<dbReference type="PANTHER" id="PTHR43428:SF1">
    <property type="entry name" value="ARSENATE REDUCTASE"/>
    <property type="match status" value="1"/>
</dbReference>
<dbReference type="Pfam" id="PF06793">
    <property type="entry name" value="UPF0262"/>
    <property type="match status" value="1"/>
</dbReference>